<dbReference type="CDD" id="cd02440">
    <property type="entry name" value="AdoMet_MTases"/>
    <property type="match status" value="1"/>
</dbReference>
<dbReference type="GO" id="GO:0061542">
    <property type="term" value="F:3-demethylubiquinol 3-O-methyltransferase activity"/>
    <property type="evidence" value="ECO:0007669"/>
    <property type="project" value="InterPro"/>
</dbReference>
<dbReference type="AlphaFoldDB" id="A0A2S8G3V9"/>
<feature type="domain" description="Methyltransferase type 11" evidence="5">
    <location>
        <begin position="61"/>
        <end position="156"/>
    </location>
</feature>
<dbReference type="InterPro" id="IPR010233">
    <property type="entry name" value="UbiG_MeTrfase"/>
</dbReference>
<dbReference type="SUPFAM" id="SSF53335">
    <property type="entry name" value="S-adenosyl-L-methionine-dependent methyltransferases"/>
    <property type="match status" value="1"/>
</dbReference>
<evidence type="ECO:0000259" key="5">
    <source>
        <dbReference type="Pfam" id="PF08241"/>
    </source>
</evidence>
<evidence type="ECO:0000256" key="2">
    <source>
        <dbReference type="ARBA" id="ARBA00022679"/>
    </source>
</evidence>
<reference evidence="6 7" key="1">
    <citation type="submission" date="2018-02" db="EMBL/GenBank/DDBJ databases">
        <title>Comparative genomes isolates from brazilian mangrove.</title>
        <authorList>
            <person name="Araujo J.E."/>
            <person name="Taketani R.G."/>
            <person name="Silva M.C.P."/>
            <person name="Loureco M.V."/>
            <person name="Andreote F.D."/>
        </authorList>
    </citation>
    <scope>NUCLEOTIDE SEQUENCE [LARGE SCALE GENOMIC DNA]</scope>
    <source>
        <strain evidence="6 7">HEX-2 MGV</strain>
    </source>
</reference>
<comment type="caution">
    <text evidence="6">The sequence shown here is derived from an EMBL/GenBank/DDBJ whole genome shotgun (WGS) entry which is preliminary data.</text>
</comment>
<dbReference type="Gene3D" id="3.40.50.150">
    <property type="entry name" value="Vaccinia Virus protein VP39"/>
    <property type="match status" value="1"/>
</dbReference>
<dbReference type="PANTHER" id="PTHR43464:SF19">
    <property type="entry name" value="UBIQUINONE BIOSYNTHESIS O-METHYLTRANSFERASE, MITOCHONDRIAL"/>
    <property type="match status" value="1"/>
</dbReference>
<evidence type="ECO:0000256" key="1">
    <source>
        <dbReference type="ARBA" id="ARBA00022603"/>
    </source>
</evidence>
<evidence type="ECO:0000313" key="6">
    <source>
        <dbReference type="EMBL" id="PQO39142.1"/>
    </source>
</evidence>
<sequence>MPAPPDTMIDNEVYSRIADTWWTEDSVLCLLRHHLNPCRFDYFEEVLEQRLGKKLANCRVLDVGCGGGFLTEEFAKRGCEVVGVDPSAESIEVARAHAAQSGLDITYHVGYAENLPCDDASFDVICCCDVLEHVQDIEQVIADASRALKPDGVYCFDTVNRTFISWLFYIKIAQEWSLTSYIPENLHDWRMFVRPKELETLFQNNGMAAQDFIGMGPNINGIRVVRELRRLKTGKIDFRGFADQMKTIRTRDMACSYMGYATKV</sequence>
<dbReference type="RefSeq" id="WP_105350353.1">
    <property type="nucleotide sequence ID" value="NZ_PUIA01000016.1"/>
</dbReference>
<accession>A0A2S8G3V9</accession>
<keyword evidence="3" id="KW-0831">Ubiquinone biosynthesis</keyword>
<dbReference type="EMBL" id="PUIA01000016">
    <property type="protein sequence ID" value="PQO39142.1"/>
    <property type="molecule type" value="Genomic_DNA"/>
</dbReference>
<evidence type="ECO:0000256" key="3">
    <source>
        <dbReference type="ARBA" id="ARBA00022688"/>
    </source>
</evidence>
<protein>
    <submittedName>
        <fullName evidence="6">3-demethylubiquinone-9 3-O-methyltransferase</fullName>
    </submittedName>
</protein>
<evidence type="ECO:0000256" key="4">
    <source>
        <dbReference type="ARBA" id="ARBA00022691"/>
    </source>
</evidence>
<dbReference type="InterPro" id="IPR029063">
    <property type="entry name" value="SAM-dependent_MTases_sf"/>
</dbReference>
<keyword evidence="6" id="KW-0830">Ubiquinone</keyword>
<dbReference type="GO" id="GO:0032259">
    <property type="term" value="P:methylation"/>
    <property type="evidence" value="ECO:0007669"/>
    <property type="project" value="UniProtKB-KW"/>
</dbReference>
<name>A0A2S8G3V9_9BACT</name>
<dbReference type="InterPro" id="IPR013216">
    <property type="entry name" value="Methyltransf_11"/>
</dbReference>
<organism evidence="6 7">
    <name type="scientific">Blastopirellula marina</name>
    <dbReference type="NCBI Taxonomy" id="124"/>
    <lineage>
        <taxon>Bacteria</taxon>
        <taxon>Pseudomonadati</taxon>
        <taxon>Planctomycetota</taxon>
        <taxon>Planctomycetia</taxon>
        <taxon>Pirellulales</taxon>
        <taxon>Pirellulaceae</taxon>
        <taxon>Blastopirellula</taxon>
    </lineage>
</organism>
<dbReference type="OrthoDB" id="9787738at2"/>
<dbReference type="GO" id="GO:0010420">
    <property type="term" value="F:polyprenyldihydroxybenzoate methyltransferase activity"/>
    <property type="evidence" value="ECO:0007669"/>
    <property type="project" value="InterPro"/>
</dbReference>
<dbReference type="NCBIfam" id="TIGR01983">
    <property type="entry name" value="UbiG"/>
    <property type="match status" value="1"/>
</dbReference>
<keyword evidence="4" id="KW-0949">S-adenosyl-L-methionine</keyword>
<dbReference type="PANTHER" id="PTHR43464">
    <property type="entry name" value="METHYLTRANSFERASE"/>
    <property type="match status" value="1"/>
</dbReference>
<gene>
    <name evidence="6" type="primary">ubiG</name>
    <name evidence="6" type="ORF">C5Y96_04575</name>
</gene>
<proteinExistence type="predicted"/>
<dbReference type="Proteomes" id="UP000240009">
    <property type="component" value="Unassembled WGS sequence"/>
</dbReference>
<keyword evidence="2 6" id="KW-0808">Transferase</keyword>
<keyword evidence="1 6" id="KW-0489">Methyltransferase</keyword>
<dbReference type="Pfam" id="PF08241">
    <property type="entry name" value="Methyltransf_11"/>
    <property type="match status" value="1"/>
</dbReference>
<evidence type="ECO:0000313" key="7">
    <source>
        <dbReference type="Proteomes" id="UP000240009"/>
    </source>
</evidence>